<organism evidence="4 5">
    <name type="scientific">Methyloversatilis universalis (strain ATCC BAA-1314 / DSM 25237 / JCM 13912 / CCUG 52030 / FAM5)</name>
    <dbReference type="NCBI Taxonomy" id="1000565"/>
    <lineage>
        <taxon>Bacteria</taxon>
        <taxon>Pseudomonadati</taxon>
        <taxon>Pseudomonadota</taxon>
        <taxon>Betaproteobacteria</taxon>
        <taxon>Nitrosomonadales</taxon>
        <taxon>Sterolibacteriaceae</taxon>
        <taxon>Methyloversatilis</taxon>
    </lineage>
</organism>
<feature type="compositionally biased region" description="Low complexity" evidence="1">
    <location>
        <begin position="25"/>
        <end position="36"/>
    </location>
</feature>
<proteinExistence type="predicted"/>
<evidence type="ECO:0000256" key="1">
    <source>
        <dbReference type="SAM" id="MobiDB-lite"/>
    </source>
</evidence>
<evidence type="ECO:0000256" key="2">
    <source>
        <dbReference type="SAM" id="Phobius"/>
    </source>
</evidence>
<keyword evidence="2" id="KW-0472">Membrane</keyword>
<feature type="transmembrane region" description="Helical" evidence="2">
    <location>
        <begin position="229"/>
        <end position="250"/>
    </location>
</feature>
<evidence type="ECO:0000313" key="5">
    <source>
        <dbReference type="Proteomes" id="UP000005019"/>
    </source>
</evidence>
<feature type="compositionally biased region" description="Low complexity" evidence="1">
    <location>
        <begin position="61"/>
        <end position="79"/>
    </location>
</feature>
<feature type="region of interest" description="Disordered" evidence="1">
    <location>
        <begin position="25"/>
        <end position="79"/>
    </location>
</feature>
<name>F5RHU5_METUF</name>
<evidence type="ECO:0000313" key="4">
    <source>
        <dbReference type="EMBL" id="EGK69927.1"/>
    </source>
</evidence>
<dbReference type="Proteomes" id="UP000005019">
    <property type="component" value="Unassembled WGS sequence"/>
</dbReference>
<dbReference type="OrthoDB" id="8535306at2"/>
<protein>
    <submittedName>
        <fullName evidence="4">MxaA-like protein</fullName>
    </submittedName>
</protein>
<sequence length="354" mass="38132">MKPLPALRLLGTLLALTCTLPAGAQDTKPADATAAPEAPPKPTGAVIPPTMDLSRPAGSTDEAAPAEAPAAQAPAAQDAPVAPAAPVLAAITPEVEAPRPFGYVIGDMVVQRIALDHDGARIEPAKLPPLERADNWFERRDARIEQDAAGRRWLVIDYQIINVPDELRALELPALDLELTDGKRRLQTTPLPITVAPLTPEVVLARAGLEAMRPDLPAPHIDPAPFERGLHAALSAGAALVGLWLLMALLRQVAARRRLPFSRAQRELGRLDSGSPDSWRRLHRALDDTAGQVVRDGNLDVLLARAPWLTPLEADLRRFFEASQARFFADRPAGDVDPRTLCARAAKLERRALA</sequence>
<dbReference type="RefSeq" id="WP_008064625.1">
    <property type="nucleotide sequence ID" value="NZ_AFHG01000059.1"/>
</dbReference>
<gene>
    <name evidence="4" type="ORF">METUNv1_03893</name>
</gene>
<dbReference type="EMBL" id="AFHG01000059">
    <property type="protein sequence ID" value="EGK69927.1"/>
    <property type="molecule type" value="Genomic_DNA"/>
</dbReference>
<feature type="signal peptide" evidence="3">
    <location>
        <begin position="1"/>
        <end position="24"/>
    </location>
</feature>
<keyword evidence="5" id="KW-1185">Reference proteome</keyword>
<dbReference type="eggNOG" id="ENOG502ZUSS">
    <property type="taxonomic scope" value="Bacteria"/>
</dbReference>
<dbReference type="STRING" id="1000565.METUNv1_03893"/>
<reference evidence="4 5" key="1">
    <citation type="journal article" date="2011" name="J. Bacteriol.">
        <title>Genome sequence of Methyloversatilis universalis FAM5T, a methylotrophic representative of the order Rhodocyclales.</title>
        <authorList>
            <person name="Kittichotirat W."/>
            <person name="Good N.M."/>
            <person name="Hall R."/>
            <person name="Bringel F."/>
            <person name="Lajus A."/>
            <person name="Medigue C."/>
            <person name="Smalley N.E."/>
            <person name="Beck D."/>
            <person name="Bumgarner R."/>
            <person name="Vuilleumier S."/>
            <person name="Kalyuzhnaya M.G."/>
        </authorList>
    </citation>
    <scope>NUCLEOTIDE SEQUENCE [LARGE SCALE GENOMIC DNA]</scope>
    <source>
        <strain evidence="5">ATCC BAA-1314 / JCM 13912 / FAM5</strain>
    </source>
</reference>
<keyword evidence="3" id="KW-0732">Signal</keyword>
<feature type="chain" id="PRO_5003331080" evidence="3">
    <location>
        <begin position="25"/>
        <end position="354"/>
    </location>
</feature>
<dbReference type="AlphaFoldDB" id="F5RHU5"/>
<evidence type="ECO:0000256" key="3">
    <source>
        <dbReference type="SAM" id="SignalP"/>
    </source>
</evidence>
<comment type="caution">
    <text evidence="4">The sequence shown here is derived from an EMBL/GenBank/DDBJ whole genome shotgun (WGS) entry which is preliminary data.</text>
</comment>
<keyword evidence="2" id="KW-1133">Transmembrane helix</keyword>
<accession>F5RHU5</accession>
<keyword evidence="2" id="KW-0812">Transmembrane</keyword>